<dbReference type="Gene3D" id="2.40.50.100">
    <property type="match status" value="1"/>
</dbReference>
<evidence type="ECO:0000313" key="9">
    <source>
        <dbReference type="Ensembl" id="ENSPSMP00000020144.1"/>
    </source>
</evidence>
<reference evidence="9" key="2">
    <citation type="submission" date="2025-09" db="UniProtKB">
        <authorList>
            <consortium name="Ensembl"/>
        </authorList>
    </citation>
    <scope>IDENTIFICATION</scope>
</reference>
<evidence type="ECO:0000256" key="2">
    <source>
        <dbReference type="ARBA" id="ARBA00010797"/>
    </source>
</evidence>
<organism evidence="9 10">
    <name type="scientific">Prolemur simus</name>
    <name type="common">Greater bamboo lemur</name>
    <name type="synonym">Hapalemur simus</name>
    <dbReference type="NCBI Taxonomy" id="1328070"/>
    <lineage>
        <taxon>Eukaryota</taxon>
        <taxon>Metazoa</taxon>
        <taxon>Chordata</taxon>
        <taxon>Craniata</taxon>
        <taxon>Vertebrata</taxon>
        <taxon>Euteleostomi</taxon>
        <taxon>Mammalia</taxon>
        <taxon>Eutheria</taxon>
        <taxon>Euarchontoglires</taxon>
        <taxon>Primates</taxon>
        <taxon>Strepsirrhini</taxon>
        <taxon>Lemuriformes</taxon>
        <taxon>Lemuridae</taxon>
        <taxon>Prolemur</taxon>
    </lineage>
</organism>
<dbReference type="GO" id="GO:0005743">
    <property type="term" value="C:mitochondrial inner membrane"/>
    <property type="evidence" value="ECO:0007669"/>
    <property type="project" value="UniProtKB-ARBA"/>
</dbReference>
<dbReference type="GO" id="GO:0006412">
    <property type="term" value="P:translation"/>
    <property type="evidence" value="ECO:0007669"/>
    <property type="project" value="InterPro"/>
</dbReference>
<keyword evidence="3" id="KW-0809">Transit peptide</keyword>
<evidence type="ECO:0000256" key="8">
    <source>
        <dbReference type="ARBA" id="ARBA00076963"/>
    </source>
</evidence>
<dbReference type="GO" id="GO:0003735">
    <property type="term" value="F:structural constituent of ribosome"/>
    <property type="evidence" value="ECO:0007669"/>
    <property type="project" value="InterPro"/>
</dbReference>
<dbReference type="Proteomes" id="UP000694414">
    <property type="component" value="Unplaced"/>
</dbReference>
<proteinExistence type="inferred from homology"/>
<keyword evidence="5" id="KW-0496">Mitochondrion</keyword>
<dbReference type="GeneTree" id="ENSGT00390000014660"/>
<reference evidence="9" key="1">
    <citation type="submission" date="2025-08" db="UniProtKB">
        <authorList>
            <consortium name="Ensembl"/>
        </authorList>
    </citation>
    <scope>IDENTIFICATION</scope>
</reference>
<dbReference type="InterPro" id="IPR001684">
    <property type="entry name" value="Ribosomal_bL27"/>
</dbReference>
<comment type="subcellular location">
    <subcellularLocation>
        <location evidence="1">Mitochondrion</location>
    </subcellularLocation>
</comment>
<accession>A0A8C8ZPA1</accession>
<sequence>MGFSLAQAGLKFLSSSNPPTSASQSTRIRDATPTLATALAIRYSSKKTRGSSKNLSGKSSGRHYGIKKMESHYVHAGNILRTQCQFHWHPGAHIELGRRRVQHIKEAYVPNSSNSGAADLVIRLPKGTVLYKTFVHVVSAKAEGTFKLGAMR</sequence>
<dbReference type="PANTHER" id="PTHR15893">
    <property type="entry name" value="RIBOSOMAL PROTEIN L27"/>
    <property type="match status" value="1"/>
</dbReference>
<protein>
    <recommendedName>
        <fullName evidence="7">Large ribosomal subunit protein bL27m</fullName>
    </recommendedName>
    <alternativeName>
        <fullName evidence="8">39S ribosomal protein L27, mitochondrial</fullName>
    </alternativeName>
</protein>
<keyword evidence="10" id="KW-1185">Reference proteome</keyword>
<evidence type="ECO:0000256" key="5">
    <source>
        <dbReference type="ARBA" id="ARBA00023128"/>
    </source>
</evidence>
<comment type="similarity">
    <text evidence="2">Belongs to the bacterial ribosomal protein bL27 family.</text>
</comment>
<dbReference type="PANTHER" id="PTHR15893:SF0">
    <property type="entry name" value="LARGE RIBOSOMAL SUBUNIT PROTEIN BL27M"/>
    <property type="match status" value="1"/>
</dbReference>
<evidence type="ECO:0000313" key="10">
    <source>
        <dbReference type="Proteomes" id="UP000694414"/>
    </source>
</evidence>
<evidence type="ECO:0000256" key="7">
    <source>
        <dbReference type="ARBA" id="ARBA00035267"/>
    </source>
</evidence>
<evidence type="ECO:0000256" key="6">
    <source>
        <dbReference type="ARBA" id="ARBA00023274"/>
    </source>
</evidence>
<dbReference type="Ensembl" id="ENSPSMT00000023346.1">
    <property type="protein sequence ID" value="ENSPSMP00000020144.1"/>
    <property type="gene ID" value="ENSPSMG00000014229.1"/>
</dbReference>
<keyword evidence="4" id="KW-0689">Ribosomal protein</keyword>
<dbReference type="SUPFAM" id="SSF110324">
    <property type="entry name" value="Ribosomal L27 protein-like"/>
    <property type="match status" value="1"/>
</dbReference>
<dbReference type="FunFam" id="2.40.50.100:FF:000031">
    <property type="entry name" value="39S ribosomal protein L27, mitochondrial"/>
    <property type="match status" value="1"/>
</dbReference>
<dbReference type="AlphaFoldDB" id="A0A8C8ZPA1"/>
<dbReference type="Pfam" id="PF01016">
    <property type="entry name" value="Ribosomal_L27"/>
    <property type="match status" value="1"/>
</dbReference>
<evidence type="ECO:0000256" key="1">
    <source>
        <dbReference type="ARBA" id="ARBA00004173"/>
    </source>
</evidence>
<dbReference type="GO" id="GO:0005762">
    <property type="term" value="C:mitochondrial large ribosomal subunit"/>
    <property type="evidence" value="ECO:0007669"/>
    <property type="project" value="TreeGrafter"/>
</dbReference>
<evidence type="ECO:0000256" key="4">
    <source>
        <dbReference type="ARBA" id="ARBA00022980"/>
    </source>
</evidence>
<evidence type="ECO:0000256" key="3">
    <source>
        <dbReference type="ARBA" id="ARBA00022946"/>
    </source>
</evidence>
<keyword evidence="6" id="KW-0687">Ribonucleoprotein</keyword>
<name>A0A8C8ZPA1_PROSS</name>